<dbReference type="GO" id="GO:0004642">
    <property type="term" value="F:phosphoribosylformylglycinamidine synthase activity"/>
    <property type="evidence" value="ECO:0007669"/>
    <property type="project" value="TreeGrafter"/>
</dbReference>
<keyword evidence="5" id="KW-0067">ATP-binding</keyword>
<dbReference type="FunFam" id="1.10.8.750:FF:000002">
    <property type="entry name" value="Phosphoribosylformylglycinamidine synthase"/>
    <property type="match status" value="1"/>
</dbReference>
<gene>
    <name evidence="12" type="ORF">METZ01_LOCUS92941</name>
</gene>
<keyword evidence="3" id="KW-0547">Nucleotide-binding</keyword>
<dbReference type="Pfam" id="PF22689">
    <property type="entry name" value="FGAR-AT_PurM_N-like"/>
    <property type="match status" value="1"/>
</dbReference>
<keyword evidence="2" id="KW-0479">Metal-binding</keyword>
<keyword evidence="1" id="KW-0436">Ligase</keyword>
<evidence type="ECO:0000259" key="11">
    <source>
        <dbReference type="Pfam" id="PF22689"/>
    </source>
</evidence>
<dbReference type="InterPro" id="IPR010918">
    <property type="entry name" value="PurM-like_C_dom"/>
</dbReference>
<dbReference type="InterPro" id="IPR036604">
    <property type="entry name" value="PurS-like_sf"/>
</dbReference>
<evidence type="ECO:0000259" key="8">
    <source>
        <dbReference type="Pfam" id="PF02769"/>
    </source>
</evidence>
<dbReference type="GO" id="GO:0005524">
    <property type="term" value="F:ATP binding"/>
    <property type="evidence" value="ECO:0007669"/>
    <property type="project" value="UniProtKB-KW"/>
</dbReference>
<dbReference type="Gene3D" id="3.90.650.10">
    <property type="entry name" value="PurM-like C-terminal domain"/>
    <property type="match status" value="1"/>
</dbReference>
<evidence type="ECO:0000256" key="4">
    <source>
        <dbReference type="ARBA" id="ARBA00022755"/>
    </source>
</evidence>
<sequence>MTMLSLIGPAAETDFRLSKLLQQLRLRSNAIQDVSVNFVHFVHSIDHPSDSDIDLLKALLTYGRKAGPIPKGSALYVVPRLGTITPWASKATNIAHICGLPVHRLERGRCYRFDTQERLGPADLLELAPLLHDRMTETVLSEAPSETQLFIEHQARSFDSIDLSGRGVSSLEEVNSNLGLALSEDEITYLAQQFKAIKRNPTDVELMMFGQVNSEHCRHKIFNANWIVDGKVTNKSLFQMIKNTHACAPEGVLSAYKDNAAVVEGPIGQWFIADPESALYGYRNELLHLVMKVETHNHPTAISPFPGAATGSGGEIRDEGATGRGAKPKAGLIGFTVSHLEIPDFFQPWEAEKVGRPGRISSPLNIMLDGPIGAAQFNNEFGRPNLAGYFRTYLFEVEDVWRGYHKPIMIAGGVGNILDTHVEKEVADVGTKLIVLGGPSMLIGLGGGAASSKGSGSGEEDLDFASVQRGNPEIQRRAQEVIESCMALADQNPITSIHDVGAGGLSNAVPEIVEQSHRGALIRLREIPSDESGMTPMEIWCNEAQERYMLAVPTKKLSAFEAICKRERCPYAIIGELTEARKLEVTDAKYGNSPVSISMDMLFGSQPKLTRSAKSKRLQPDAWNHQEIALESAVERVLKFPAVADKSFLIHIGDRTVGGMTARDQLVGPWQVPVSDVAVTTSGFAGYTGEAMAMGERTPI</sequence>
<feature type="domain" description="PurM-like C-terminal" evidence="8">
    <location>
        <begin position="429"/>
        <end position="586"/>
    </location>
</feature>
<dbReference type="InterPro" id="IPR036921">
    <property type="entry name" value="PurM-like_N_sf"/>
</dbReference>
<dbReference type="PANTHER" id="PTHR10099">
    <property type="entry name" value="PHOSPHORIBOSYLFORMYLGLYCINAMIDINE SYNTHASE"/>
    <property type="match status" value="1"/>
</dbReference>
<dbReference type="InterPro" id="IPR055181">
    <property type="entry name" value="FGAR-AT_PurM_N-like"/>
</dbReference>
<dbReference type="NCBIfam" id="NF003672">
    <property type="entry name" value="PRK05297.1"/>
    <property type="match status" value="1"/>
</dbReference>
<evidence type="ECO:0008006" key="13">
    <source>
        <dbReference type="Google" id="ProtNLM"/>
    </source>
</evidence>
<feature type="non-terminal residue" evidence="12">
    <location>
        <position position="700"/>
    </location>
</feature>
<dbReference type="InterPro" id="IPR040707">
    <property type="entry name" value="FGAR-AT_N"/>
</dbReference>
<dbReference type="GO" id="GO:0046872">
    <property type="term" value="F:metal ion binding"/>
    <property type="evidence" value="ECO:0007669"/>
    <property type="project" value="UniProtKB-KW"/>
</dbReference>
<dbReference type="FunFam" id="3.30.1330.10:FF:000002">
    <property type="entry name" value="Phosphoribosylformylglycinamidine synthase"/>
    <property type="match status" value="1"/>
</dbReference>
<dbReference type="GO" id="GO:0006164">
    <property type="term" value="P:purine nucleotide biosynthetic process"/>
    <property type="evidence" value="ECO:0007669"/>
    <property type="project" value="UniProtKB-KW"/>
</dbReference>
<dbReference type="EMBL" id="UINC01008919">
    <property type="protein sequence ID" value="SVA40087.1"/>
    <property type="molecule type" value="Genomic_DNA"/>
</dbReference>
<dbReference type="SUPFAM" id="SSF82697">
    <property type="entry name" value="PurS-like"/>
    <property type="match status" value="1"/>
</dbReference>
<evidence type="ECO:0000259" key="9">
    <source>
        <dbReference type="Pfam" id="PF18072"/>
    </source>
</evidence>
<evidence type="ECO:0000259" key="10">
    <source>
        <dbReference type="Pfam" id="PF18076"/>
    </source>
</evidence>
<dbReference type="PANTHER" id="PTHR10099:SF1">
    <property type="entry name" value="PHOSPHORIBOSYLFORMYLGLYCINAMIDINE SYNTHASE"/>
    <property type="match status" value="1"/>
</dbReference>
<reference evidence="12" key="1">
    <citation type="submission" date="2018-05" db="EMBL/GenBank/DDBJ databases">
        <authorList>
            <person name="Lanie J.A."/>
            <person name="Ng W.-L."/>
            <person name="Kazmierczak K.M."/>
            <person name="Andrzejewski T.M."/>
            <person name="Davidsen T.M."/>
            <person name="Wayne K.J."/>
            <person name="Tettelin H."/>
            <person name="Glass J.I."/>
            <person name="Rusch D."/>
            <person name="Podicherti R."/>
            <person name="Tsui H.-C.T."/>
            <person name="Winkler M.E."/>
        </authorList>
    </citation>
    <scope>NUCLEOTIDE SEQUENCE</scope>
</reference>
<feature type="region of interest" description="Disordered" evidence="7">
    <location>
        <begin position="302"/>
        <end position="324"/>
    </location>
</feature>
<evidence type="ECO:0000313" key="12">
    <source>
        <dbReference type="EMBL" id="SVA40087.1"/>
    </source>
</evidence>
<dbReference type="FunFam" id="3.90.650.10:FF:000024">
    <property type="entry name" value="Phosphoribosylformylglycinamidine synthase"/>
    <property type="match status" value="1"/>
</dbReference>
<dbReference type="Pfam" id="PF02769">
    <property type="entry name" value="AIRS_C"/>
    <property type="match status" value="1"/>
</dbReference>
<evidence type="ECO:0000256" key="6">
    <source>
        <dbReference type="ARBA" id="ARBA00022842"/>
    </source>
</evidence>
<dbReference type="SUPFAM" id="SSF109736">
    <property type="entry name" value="FGAM synthase PurL, linker domain"/>
    <property type="match status" value="1"/>
</dbReference>
<name>A0A381VK89_9ZZZZ</name>
<evidence type="ECO:0000256" key="2">
    <source>
        <dbReference type="ARBA" id="ARBA00022723"/>
    </source>
</evidence>
<evidence type="ECO:0000256" key="3">
    <source>
        <dbReference type="ARBA" id="ARBA00022741"/>
    </source>
</evidence>
<proteinExistence type="predicted"/>
<evidence type="ECO:0000256" key="7">
    <source>
        <dbReference type="SAM" id="MobiDB-lite"/>
    </source>
</evidence>
<keyword evidence="4" id="KW-0658">Purine biosynthesis</keyword>
<dbReference type="SUPFAM" id="SSF55326">
    <property type="entry name" value="PurM N-terminal domain-like"/>
    <property type="match status" value="2"/>
</dbReference>
<feature type="domain" description="FGAR-AT PurM N-terminal-like" evidence="11">
    <location>
        <begin position="645"/>
        <end position="700"/>
    </location>
</feature>
<dbReference type="InterPro" id="IPR041609">
    <property type="entry name" value="PurL_linker"/>
</dbReference>
<dbReference type="GO" id="GO:0005737">
    <property type="term" value="C:cytoplasm"/>
    <property type="evidence" value="ECO:0007669"/>
    <property type="project" value="TreeGrafter"/>
</dbReference>
<protein>
    <recommendedName>
        <fullName evidence="13">Phosphoribosylformylglycinamidine synthase</fullName>
    </recommendedName>
</protein>
<dbReference type="Pfam" id="PF18076">
    <property type="entry name" value="FGAR-AT_N"/>
    <property type="match status" value="1"/>
</dbReference>
<accession>A0A381VK89</accession>
<dbReference type="CDD" id="cd02203">
    <property type="entry name" value="PurL_repeat1"/>
    <property type="match status" value="1"/>
</dbReference>
<dbReference type="AlphaFoldDB" id="A0A381VK89"/>
<dbReference type="SUPFAM" id="SSF56042">
    <property type="entry name" value="PurM C-terminal domain-like"/>
    <property type="match status" value="1"/>
</dbReference>
<dbReference type="Pfam" id="PF18072">
    <property type="entry name" value="FGAR-AT_linker"/>
    <property type="match status" value="1"/>
</dbReference>
<dbReference type="InterPro" id="IPR036676">
    <property type="entry name" value="PurM-like_C_sf"/>
</dbReference>
<evidence type="ECO:0000256" key="5">
    <source>
        <dbReference type="ARBA" id="ARBA00022840"/>
    </source>
</evidence>
<dbReference type="Gene3D" id="1.10.8.750">
    <property type="entry name" value="Phosphoribosylformylglycinamidine synthase, linker domain"/>
    <property type="match status" value="1"/>
</dbReference>
<feature type="domain" description="Phosphoribosylformylglycinamidine synthase N-terminal" evidence="10">
    <location>
        <begin position="38"/>
        <end position="150"/>
    </location>
</feature>
<keyword evidence="6" id="KW-0460">Magnesium</keyword>
<feature type="domain" description="Phosphoribosylformylglycinamidine synthase linker" evidence="9">
    <location>
        <begin position="171"/>
        <end position="220"/>
    </location>
</feature>
<evidence type="ECO:0000256" key="1">
    <source>
        <dbReference type="ARBA" id="ARBA00022598"/>
    </source>
</evidence>
<dbReference type="Gene3D" id="3.30.1330.10">
    <property type="entry name" value="PurM-like, N-terminal domain"/>
    <property type="match status" value="2"/>
</dbReference>
<organism evidence="12">
    <name type="scientific">marine metagenome</name>
    <dbReference type="NCBI Taxonomy" id="408172"/>
    <lineage>
        <taxon>unclassified sequences</taxon>
        <taxon>metagenomes</taxon>
        <taxon>ecological metagenomes</taxon>
    </lineage>
</organism>